<feature type="region of interest" description="Disordered" evidence="2">
    <location>
        <begin position="45"/>
        <end position="76"/>
    </location>
</feature>
<evidence type="ECO:0000256" key="1">
    <source>
        <dbReference type="SAM" id="Coils"/>
    </source>
</evidence>
<evidence type="ECO:0000313" key="3">
    <source>
        <dbReference type="EMBL" id="KAF7304189.1"/>
    </source>
</evidence>
<feature type="coiled-coil region" evidence="1">
    <location>
        <begin position="169"/>
        <end position="210"/>
    </location>
</feature>
<proteinExistence type="predicted"/>
<gene>
    <name evidence="3" type="ORF">MIND_00651000</name>
</gene>
<evidence type="ECO:0000313" key="4">
    <source>
        <dbReference type="Proteomes" id="UP000636479"/>
    </source>
</evidence>
<dbReference type="RefSeq" id="XP_037221161.1">
    <property type="nucleotide sequence ID" value="XM_037363240.1"/>
</dbReference>
<dbReference type="Proteomes" id="UP000636479">
    <property type="component" value="Unassembled WGS sequence"/>
</dbReference>
<accession>A0A8H6SRP6</accession>
<organism evidence="3 4">
    <name type="scientific">Mycena indigotica</name>
    <dbReference type="NCBI Taxonomy" id="2126181"/>
    <lineage>
        <taxon>Eukaryota</taxon>
        <taxon>Fungi</taxon>
        <taxon>Dikarya</taxon>
        <taxon>Basidiomycota</taxon>
        <taxon>Agaricomycotina</taxon>
        <taxon>Agaricomycetes</taxon>
        <taxon>Agaricomycetidae</taxon>
        <taxon>Agaricales</taxon>
        <taxon>Marasmiineae</taxon>
        <taxon>Mycenaceae</taxon>
        <taxon>Mycena</taxon>
    </lineage>
</organism>
<feature type="region of interest" description="Disordered" evidence="2">
    <location>
        <begin position="1"/>
        <end position="26"/>
    </location>
</feature>
<feature type="compositionally biased region" description="Basic residues" evidence="2">
    <location>
        <begin position="47"/>
        <end position="57"/>
    </location>
</feature>
<dbReference type="EMBL" id="JACAZF010000005">
    <property type="protein sequence ID" value="KAF7304189.1"/>
    <property type="molecule type" value="Genomic_DNA"/>
</dbReference>
<reference evidence="3" key="1">
    <citation type="submission" date="2020-05" db="EMBL/GenBank/DDBJ databases">
        <title>Mycena genomes resolve the evolution of fungal bioluminescence.</title>
        <authorList>
            <person name="Tsai I.J."/>
        </authorList>
    </citation>
    <scope>NUCLEOTIDE SEQUENCE</scope>
    <source>
        <strain evidence="3">171206Taipei</strain>
    </source>
</reference>
<keyword evidence="1" id="KW-0175">Coiled coil</keyword>
<comment type="caution">
    <text evidence="3">The sequence shown here is derived from an EMBL/GenBank/DDBJ whole genome shotgun (WGS) entry which is preliminary data.</text>
</comment>
<dbReference type="AlphaFoldDB" id="A0A8H6SRP6"/>
<evidence type="ECO:0000256" key="2">
    <source>
        <dbReference type="SAM" id="MobiDB-lite"/>
    </source>
</evidence>
<keyword evidence="4" id="KW-1185">Reference proteome</keyword>
<name>A0A8H6SRP6_9AGAR</name>
<sequence length="229" mass="26289">MSDDDPARGSTPFSSPIQLEYEPSQLHDEIRREREALLSPITLEKQRRARHLQRVRKGYSPPSSPSRTPRSSAKRCQATFSPYYRYGGALNSQTGDQTFVDNLLGFKSESSPVVSPQKPPPEAVFKLEVESPVFSQEAIDETQYTEDDHDLPTQLDLLRSRLIAVVNERDALRDMVSQLNDERDKMQREKEKLTEERDKYKQSVRQWEEAARSSSPLFRLMYPLLNSGG</sequence>
<dbReference type="GeneID" id="59345756"/>
<protein>
    <submittedName>
        <fullName evidence="3">Uncharacterized protein</fullName>
    </submittedName>
</protein>